<reference evidence="2" key="2">
    <citation type="submission" date="2021-01" db="UniProtKB">
        <authorList>
            <consortium name="EnsemblPlants"/>
        </authorList>
    </citation>
    <scope>IDENTIFICATION</scope>
</reference>
<evidence type="ECO:0000313" key="3">
    <source>
        <dbReference type="Proteomes" id="UP000594261"/>
    </source>
</evidence>
<dbReference type="Pfam" id="PF00646">
    <property type="entry name" value="F-box"/>
    <property type="match status" value="1"/>
</dbReference>
<dbReference type="Proteomes" id="UP000594261">
    <property type="component" value="Chromosome 7"/>
</dbReference>
<organism evidence="2 3">
    <name type="scientific">Quercus lobata</name>
    <name type="common">Valley oak</name>
    <dbReference type="NCBI Taxonomy" id="97700"/>
    <lineage>
        <taxon>Eukaryota</taxon>
        <taxon>Viridiplantae</taxon>
        <taxon>Streptophyta</taxon>
        <taxon>Embryophyta</taxon>
        <taxon>Tracheophyta</taxon>
        <taxon>Spermatophyta</taxon>
        <taxon>Magnoliopsida</taxon>
        <taxon>eudicotyledons</taxon>
        <taxon>Gunneridae</taxon>
        <taxon>Pentapetalae</taxon>
        <taxon>rosids</taxon>
        <taxon>fabids</taxon>
        <taxon>Fagales</taxon>
        <taxon>Fagaceae</taxon>
        <taxon>Quercus</taxon>
    </lineage>
</organism>
<dbReference type="Gramene" id="QL07p033450:mrna">
    <property type="protein sequence ID" value="QL07p033450:mrna:CDS:1"/>
    <property type="gene ID" value="QL07p033450"/>
</dbReference>
<dbReference type="OMA" id="NCVIFAN"/>
<dbReference type="Gene3D" id="1.20.1280.50">
    <property type="match status" value="1"/>
</dbReference>
<evidence type="ECO:0000313" key="2">
    <source>
        <dbReference type="EnsemblPlants" id="QL07p033450:mrna:CDS:1"/>
    </source>
</evidence>
<dbReference type="InterPro" id="IPR053781">
    <property type="entry name" value="F-box_AtFBL13-like"/>
</dbReference>
<reference evidence="2 3" key="1">
    <citation type="journal article" date="2016" name="G3 (Bethesda)">
        <title>First Draft Assembly and Annotation of the Genome of a California Endemic Oak Quercus lobata Nee (Fagaceae).</title>
        <authorList>
            <person name="Sork V.L."/>
            <person name="Fitz-Gibbon S.T."/>
            <person name="Puiu D."/>
            <person name="Crepeau M."/>
            <person name="Gugger P.F."/>
            <person name="Sherman R."/>
            <person name="Stevens K."/>
            <person name="Langley C.H."/>
            <person name="Pellegrini M."/>
            <person name="Salzberg S.L."/>
        </authorList>
    </citation>
    <scope>NUCLEOTIDE SEQUENCE [LARGE SCALE GENOMIC DNA]</scope>
    <source>
        <strain evidence="2 3">cv. SW786</strain>
    </source>
</reference>
<dbReference type="SUPFAM" id="SSF52047">
    <property type="entry name" value="RNI-like"/>
    <property type="match status" value="1"/>
</dbReference>
<dbReference type="PROSITE" id="PS50181">
    <property type="entry name" value="FBOX"/>
    <property type="match status" value="1"/>
</dbReference>
<accession>A0A7N2R7W4</accession>
<evidence type="ECO:0000259" key="1">
    <source>
        <dbReference type="PROSITE" id="PS50181"/>
    </source>
</evidence>
<dbReference type="EMBL" id="LRBV02000007">
    <property type="status" value="NOT_ANNOTATED_CDS"/>
    <property type="molecule type" value="Genomic_DNA"/>
</dbReference>
<dbReference type="InterPro" id="IPR055411">
    <property type="entry name" value="LRR_FXL15/At3g58940/PEG3-like"/>
</dbReference>
<dbReference type="InterPro" id="IPR055294">
    <property type="entry name" value="FBL60-like"/>
</dbReference>
<dbReference type="AlphaFoldDB" id="A0A7N2R7W4"/>
<protein>
    <recommendedName>
        <fullName evidence="1">F-box domain-containing protein</fullName>
    </recommendedName>
</protein>
<dbReference type="InParanoid" id="A0A7N2R7W4"/>
<dbReference type="SUPFAM" id="SSF81383">
    <property type="entry name" value="F-box domain"/>
    <property type="match status" value="1"/>
</dbReference>
<sequence length="307" mass="35304">MSSETCLSPVRQNAQTNIDDYKDIISSLPDSLLTHILSFLPIQDSVSTSILSSRWRPLWTLVPVLDLNQVRLVERCSEEKNEKFKFVDIVSRIVALQNAISNPIPLHKLCICWYYSCHPFYVDTWPRATNITDLRELDLHLHTSHQPMELPRTLYFSTSLVVLKLGFAIHLNPPSAFVLPCLRILLLNCVIFANRDSLSTILNACPVLLDLTLRVDDRYLKILNEFNVIVLVGTLKRLHLRWNVQPSSKYRFQINTPVLQYFHFSGYLNGDDVLENLPNMVEFVVQIEDCDRINDYAKSMGLCGKTL</sequence>
<dbReference type="InterPro" id="IPR001810">
    <property type="entry name" value="F-box_dom"/>
</dbReference>
<dbReference type="PANTHER" id="PTHR31293">
    <property type="entry name" value="RNI-LIKE SUPERFAMILY PROTEIN"/>
    <property type="match status" value="1"/>
</dbReference>
<dbReference type="InterPro" id="IPR036047">
    <property type="entry name" value="F-box-like_dom_sf"/>
</dbReference>
<name>A0A7N2R7W4_QUELO</name>
<feature type="domain" description="F-box" evidence="1">
    <location>
        <begin position="22"/>
        <end position="72"/>
    </location>
</feature>
<dbReference type="PANTHER" id="PTHR31293:SF12">
    <property type="entry name" value="RNI-LIKE SUPERFAMILY PROTEIN"/>
    <property type="match status" value="1"/>
</dbReference>
<dbReference type="Pfam" id="PF24758">
    <property type="entry name" value="LRR_At5g56370"/>
    <property type="match status" value="1"/>
</dbReference>
<dbReference type="CDD" id="cd22160">
    <property type="entry name" value="F-box_AtFBL13-like"/>
    <property type="match status" value="1"/>
</dbReference>
<keyword evidence="3" id="KW-1185">Reference proteome</keyword>
<dbReference type="EnsemblPlants" id="QL07p033450:mrna">
    <property type="protein sequence ID" value="QL07p033450:mrna:CDS:1"/>
    <property type="gene ID" value="QL07p033450"/>
</dbReference>
<proteinExistence type="predicted"/>